<evidence type="ECO:0000256" key="3">
    <source>
        <dbReference type="ARBA" id="ARBA00022801"/>
    </source>
</evidence>
<dbReference type="GO" id="GO:0046872">
    <property type="term" value="F:metal ion binding"/>
    <property type="evidence" value="ECO:0007669"/>
    <property type="project" value="UniProtKB-UniRule"/>
</dbReference>
<evidence type="ECO:0000313" key="10">
    <source>
        <dbReference type="Proteomes" id="UP000214746"/>
    </source>
</evidence>
<dbReference type="PANTHER" id="PTHR34217">
    <property type="entry name" value="METAL-DEPENDENT CARBOXYPEPTIDASE"/>
    <property type="match status" value="1"/>
</dbReference>
<evidence type="ECO:0000256" key="1">
    <source>
        <dbReference type="ARBA" id="ARBA00022670"/>
    </source>
</evidence>
<dbReference type="GO" id="GO:0006508">
    <property type="term" value="P:proteolysis"/>
    <property type="evidence" value="ECO:0007669"/>
    <property type="project" value="UniProtKB-KW"/>
</dbReference>
<dbReference type="Gene3D" id="1.20.140.70">
    <property type="entry name" value="Oligopeptidase f, N-terminal domain"/>
    <property type="match status" value="1"/>
</dbReference>
<reference evidence="9" key="1">
    <citation type="submission" date="2018-06" db="EMBL/GenBank/DDBJ databases">
        <title>Paenibacillus xerothermodurans sp. nov. an extremely dry heat resistant spore forming bacterium isolated from the soil of Cape Canaveral, Florida.</title>
        <authorList>
            <person name="Seuylemezian A."/>
            <person name="Kaur N."/>
            <person name="Patil P."/>
            <person name="Patil P."/>
            <person name="Mayilraj S."/>
            <person name="Vaishampayan P."/>
        </authorList>
    </citation>
    <scope>NUCLEOTIDE SEQUENCE [LARGE SCALE GENOMIC DNA]</scope>
    <source>
        <strain evidence="9">ATCC 27380</strain>
    </source>
</reference>
<comment type="similarity">
    <text evidence="6">Belongs to the peptidase M3 family.</text>
</comment>
<dbReference type="EMBL" id="NHRJ02000003">
    <property type="protein sequence ID" value="PZE21256.1"/>
    <property type="molecule type" value="Genomic_DNA"/>
</dbReference>
<dbReference type="InterPro" id="IPR011977">
    <property type="entry name" value="Pept_M3B_clade3"/>
</dbReference>
<comment type="caution">
    <text evidence="9">The sequence shown here is derived from an EMBL/GenBank/DDBJ whole genome shotgun (WGS) entry which is preliminary data.</text>
</comment>
<dbReference type="CDD" id="cd09607">
    <property type="entry name" value="M3B_PepF"/>
    <property type="match status" value="1"/>
</dbReference>
<keyword evidence="5 6" id="KW-0482">Metalloprotease</keyword>
<evidence type="ECO:0000259" key="8">
    <source>
        <dbReference type="Pfam" id="PF08439"/>
    </source>
</evidence>
<evidence type="ECO:0000259" key="7">
    <source>
        <dbReference type="Pfam" id="PF01432"/>
    </source>
</evidence>
<evidence type="ECO:0000256" key="2">
    <source>
        <dbReference type="ARBA" id="ARBA00022723"/>
    </source>
</evidence>
<accession>A0A2W1NU32</accession>
<evidence type="ECO:0000313" key="9">
    <source>
        <dbReference type="EMBL" id="PZE21256.1"/>
    </source>
</evidence>
<evidence type="ECO:0000256" key="5">
    <source>
        <dbReference type="ARBA" id="ARBA00023049"/>
    </source>
</evidence>
<dbReference type="GO" id="GO:0004181">
    <property type="term" value="F:metallocarboxypeptidase activity"/>
    <property type="evidence" value="ECO:0007669"/>
    <property type="project" value="InterPro"/>
</dbReference>
<gene>
    <name evidence="9" type="ORF">CBW46_007745</name>
</gene>
<keyword evidence="4 6" id="KW-0862">Zinc</keyword>
<dbReference type="NCBIfam" id="TIGR02290">
    <property type="entry name" value="M3_fam_3"/>
    <property type="match status" value="1"/>
</dbReference>
<dbReference type="OrthoDB" id="9769691at2"/>
<proteinExistence type="inferred from homology"/>
<dbReference type="InterPro" id="IPR034006">
    <property type="entry name" value="M3B_PepF_2"/>
</dbReference>
<dbReference type="InterPro" id="IPR042088">
    <property type="entry name" value="OligoPept_F_C"/>
</dbReference>
<comment type="cofactor">
    <cofactor evidence="6">
        <name>Zn(2+)</name>
        <dbReference type="ChEBI" id="CHEBI:29105"/>
    </cofactor>
    <text evidence="6">Binds 1 zinc ion.</text>
</comment>
<dbReference type="Pfam" id="PF08439">
    <property type="entry name" value="Peptidase_M3_N"/>
    <property type="match status" value="1"/>
</dbReference>
<dbReference type="AlphaFoldDB" id="A0A2W1NU32"/>
<keyword evidence="10" id="KW-1185">Reference proteome</keyword>
<dbReference type="Gene3D" id="1.10.1370.20">
    <property type="entry name" value="Oligoendopeptidase f, C-terminal domain"/>
    <property type="match status" value="1"/>
</dbReference>
<dbReference type="InterPro" id="IPR001567">
    <property type="entry name" value="Pept_M3A_M3B_dom"/>
</dbReference>
<dbReference type="InterPro" id="IPR013647">
    <property type="entry name" value="OligopepF_N_dom"/>
</dbReference>
<dbReference type="InterPro" id="IPR001333">
    <property type="entry name" value="Peptidase_M32_Taq"/>
</dbReference>
<evidence type="ECO:0000256" key="4">
    <source>
        <dbReference type="ARBA" id="ARBA00022833"/>
    </source>
</evidence>
<keyword evidence="1 6" id="KW-0645">Protease</keyword>
<dbReference type="Proteomes" id="UP000214746">
    <property type="component" value="Unassembled WGS sequence"/>
</dbReference>
<protein>
    <submittedName>
        <fullName evidence="9">Oligoendopeptidase</fullName>
    </submittedName>
</protein>
<evidence type="ECO:0000256" key="6">
    <source>
        <dbReference type="RuleBase" id="RU003435"/>
    </source>
</evidence>
<keyword evidence="2 6" id="KW-0479">Metal-binding</keyword>
<dbReference type="PANTHER" id="PTHR34217:SF1">
    <property type="entry name" value="CARBOXYPEPTIDASE 1"/>
    <property type="match status" value="1"/>
</dbReference>
<keyword evidence="3 6" id="KW-0378">Hydrolase</keyword>
<feature type="domain" description="Oligopeptidase F N-terminal" evidence="8">
    <location>
        <begin position="115"/>
        <end position="181"/>
    </location>
</feature>
<feature type="domain" description="Peptidase M3A/M3B catalytic" evidence="7">
    <location>
        <begin position="202"/>
        <end position="580"/>
    </location>
</feature>
<sequence length="595" mass="68344">MKTPLTQTWNLSTFFEGGSASDEFRTFLQQTGSDIKEFRRIVDELSSANITHADELMQSVELLQSIAKKLREADSFVSCLAAENQTDKHAIFLAGRVKELAAAYASAQTTFDQLLTQIDDATWRSMLNSPQLDEIAFPLQERRELAAEKLPPEQETLAHELAIDGYHGWGEAYNTTVSKFRVKFEEDGRTLELSAGQAANKMHHPNRAVRQQLFKLWEKEWSEHADYCADALNHLAGFRLRLYERRGWKDTLKEPLAINRMSKETLDTMWDVIDRGKDIFVQYLQRKAKLLGLERLSWYDVEAPVGQGSQHFSYDEGAKLIVEQFREFSPNMADFAEHAFESRWIEAEDRPGKRPGGFCTSFPIAEETRIFMTYAGTASNVATLAHELGHGYHQHVMNDLPALAQEYAMNVAETASTFAEMVVSDAAIKSASSEEERLTLLEDRIQRSVAFYMNIHARFLFETRFYEERGKGLVSVDKLNEMMEQAQREAFRDSLAEYHPHFWASKLHFYITDVPFYNFPYTFGYMFSSGIYAEAVRQGGEFEDKYVALLRDTGRMTVEQLAEKHLGVNLRKPDFWQRALDLTAEDVREFLQATQ</sequence>
<organism evidence="9 10">
    <name type="scientific">Paenibacillus xerothermodurans</name>
    <dbReference type="NCBI Taxonomy" id="1977292"/>
    <lineage>
        <taxon>Bacteria</taxon>
        <taxon>Bacillati</taxon>
        <taxon>Bacillota</taxon>
        <taxon>Bacilli</taxon>
        <taxon>Bacillales</taxon>
        <taxon>Paenibacillaceae</taxon>
        <taxon>Paenibacillus</taxon>
    </lineage>
</organism>
<dbReference type="GO" id="GO:0004222">
    <property type="term" value="F:metalloendopeptidase activity"/>
    <property type="evidence" value="ECO:0007669"/>
    <property type="project" value="InterPro"/>
</dbReference>
<dbReference type="SUPFAM" id="SSF55486">
    <property type="entry name" value="Metalloproteases ('zincins'), catalytic domain"/>
    <property type="match status" value="1"/>
</dbReference>
<dbReference type="Pfam" id="PF01432">
    <property type="entry name" value="Peptidase_M3"/>
    <property type="match status" value="1"/>
</dbReference>
<name>A0A2W1NU32_PAEXE</name>
<dbReference type="RefSeq" id="WP_089199452.1">
    <property type="nucleotide sequence ID" value="NZ_NHRJ02000003.1"/>
</dbReference>